<evidence type="ECO:0000313" key="2">
    <source>
        <dbReference type="EMBL" id="CAC5399768.1"/>
    </source>
</evidence>
<feature type="region of interest" description="Disordered" evidence="1">
    <location>
        <begin position="87"/>
        <end position="148"/>
    </location>
</feature>
<feature type="compositionally biased region" description="Polar residues" evidence="1">
    <location>
        <begin position="27"/>
        <end position="37"/>
    </location>
</feature>
<dbReference type="EMBL" id="CACVKT020006085">
    <property type="protein sequence ID" value="CAC5399768.1"/>
    <property type="molecule type" value="Genomic_DNA"/>
</dbReference>
<feature type="compositionally biased region" description="Basic and acidic residues" evidence="1">
    <location>
        <begin position="87"/>
        <end position="96"/>
    </location>
</feature>
<feature type="compositionally biased region" description="Basic residues" evidence="1">
    <location>
        <begin position="10"/>
        <end position="20"/>
    </location>
</feature>
<evidence type="ECO:0000256" key="1">
    <source>
        <dbReference type="SAM" id="MobiDB-lite"/>
    </source>
</evidence>
<dbReference type="OrthoDB" id="10469192at2759"/>
<feature type="region of interest" description="Disordered" evidence="1">
    <location>
        <begin position="1"/>
        <end position="40"/>
    </location>
</feature>
<dbReference type="Proteomes" id="UP000507470">
    <property type="component" value="Unassembled WGS sequence"/>
</dbReference>
<proteinExistence type="predicted"/>
<protein>
    <submittedName>
        <fullName evidence="2">SFRS4_5_6</fullName>
    </submittedName>
</protein>
<evidence type="ECO:0000313" key="3">
    <source>
        <dbReference type="Proteomes" id="UP000507470"/>
    </source>
</evidence>
<reference evidence="2 3" key="1">
    <citation type="submission" date="2020-06" db="EMBL/GenBank/DDBJ databases">
        <authorList>
            <person name="Li R."/>
            <person name="Bekaert M."/>
        </authorList>
    </citation>
    <scope>NUCLEOTIDE SEQUENCE [LARGE SCALE GENOMIC DNA]</scope>
    <source>
        <strain evidence="3">wild</strain>
    </source>
</reference>
<name>A0A6J8CT72_MYTCO</name>
<sequence>MHPPMDSRPRRSPRLLRKKQVFHEPNLSANETDTEPQGDTAGLYGVIKGAEQDMTSQVVSAFQAAFRINFFHSLRDLHRLSETRAIHARSSNDKGSVRSARSRSKSYVQTDNTSSSEDSCPDSSNDESLGTSLLNRSKSKSKSDFPHNVKLPAYAGKEKWEAWYNRFEAVARLGKGDVKSKLRELLLHLKGATGDCWGYLHSLQTNWLT</sequence>
<dbReference type="AlphaFoldDB" id="A0A6J8CT72"/>
<accession>A0A6J8CT72</accession>
<keyword evidence="3" id="KW-1185">Reference proteome</keyword>
<gene>
    <name evidence="2" type="ORF">MCOR_34004</name>
</gene>
<organism evidence="2 3">
    <name type="scientific">Mytilus coruscus</name>
    <name type="common">Sea mussel</name>
    <dbReference type="NCBI Taxonomy" id="42192"/>
    <lineage>
        <taxon>Eukaryota</taxon>
        <taxon>Metazoa</taxon>
        <taxon>Spiralia</taxon>
        <taxon>Lophotrochozoa</taxon>
        <taxon>Mollusca</taxon>
        <taxon>Bivalvia</taxon>
        <taxon>Autobranchia</taxon>
        <taxon>Pteriomorphia</taxon>
        <taxon>Mytilida</taxon>
        <taxon>Mytiloidea</taxon>
        <taxon>Mytilidae</taxon>
        <taxon>Mytilinae</taxon>
        <taxon>Mytilus</taxon>
    </lineage>
</organism>
<feature type="compositionally biased region" description="Low complexity" evidence="1">
    <location>
        <begin position="114"/>
        <end position="128"/>
    </location>
</feature>